<dbReference type="PANTHER" id="PTHR37817:SF1">
    <property type="entry name" value="N-ACETYLTRANSFERASE EIS"/>
    <property type="match status" value="1"/>
</dbReference>
<evidence type="ECO:0000259" key="1">
    <source>
        <dbReference type="PROSITE" id="PS51186"/>
    </source>
</evidence>
<dbReference type="AlphaFoldDB" id="A0A0G1EVL7"/>
<dbReference type="STRING" id="1618446.UV61_C0004G0007"/>
<dbReference type="SUPFAM" id="SSF55729">
    <property type="entry name" value="Acyl-CoA N-acyltransferases (Nat)"/>
    <property type="match status" value="1"/>
</dbReference>
<proteinExistence type="predicted"/>
<dbReference type="GO" id="GO:0034069">
    <property type="term" value="F:aminoglycoside N-acetyltransferase activity"/>
    <property type="evidence" value="ECO:0007669"/>
    <property type="project" value="TreeGrafter"/>
</dbReference>
<dbReference type="Proteomes" id="UP000034050">
    <property type="component" value="Unassembled WGS sequence"/>
</dbReference>
<dbReference type="PANTHER" id="PTHR37817">
    <property type="entry name" value="N-ACETYLTRANSFERASE EIS"/>
    <property type="match status" value="1"/>
</dbReference>
<dbReference type="InterPro" id="IPR016181">
    <property type="entry name" value="Acyl_CoA_acyltransferase"/>
</dbReference>
<dbReference type="EMBL" id="LCFD01000004">
    <property type="protein sequence ID" value="KKS87081.1"/>
    <property type="molecule type" value="Genomic_DNA"/>
</dbReference>
<dbReference type="Pfam" id="PF13527">
    <property type="entry name" value="Acetyltransf_9"/>
    <property type="match status" value="1"/>
</dbReference>
<dbReference type="Gene3D" id="3.40.630.30">
    <property type="match status" value="2"/>
</dbReference>
<keyword evidence="2" id="KW-0808">Transferase</keyword>
<name>A0A0G1EVL7_9BACT</name>
<dbReference type="PROSITE" id="PS51186">
    <property type="entry name" value="GNAT"/>
    <property type="match status" value="1"/>
</dbReference>
<evidence type="ECO:0000313" key="3">
    <source>
        <dbReference type="Proteomes" id="UP000034050"/>
    </source>
</evidence>
<feature type="domain" description="N-acetyltransferase" evidence="1">
    <location>
        <begin position="1"/>
        <end position="119"/>
    </location>
</feature>
<reference evidence="2 3" key="1">
    <citation type="journal article" date="2015" name="Nature">
        <title>rRNA introns, odd ribosomes, and small enigmatic genomes across a large radiation of phyla.</title>
        <authorList>
            <person name="Brown C.T."/>
            <person name="Hug L.A."/>
            <person name="Thomas B.C."/>
            <person name="Sharon I."/>
            <person name="Castelle C.J."/>
            <person name="Singh A."/>
            <person name="Wilkins M.J."/>
            <person name="Williams K.H."/>
            <person name="Banfield J.F."/>
        </authorList>
    </citation>
    <scope>NUCLEOTIDE SEQUENCE [LARGE SCALE GENOMIC DNA]</scope>
</reference>
<dbReference type="InterPro" id="IPR051554">
    <property type="entry name" value="Acetyltransferase_Eis"/>
</dbReference>
<accession>A0A0G1EVL7</accession>
<evidence type="ECO:0000313" key="2">
    <source>
        <dbReference type="EMBL" id="KKS87081.1"/>
    </source>
</evidence>
<organism evidence="2 3">
    <name type="scientific">Candidatus Gottesmanbacteria bacterium GW2011_GWB1_43_11</name>
    <dbReference type="NCBI Taxonomy" id="1618446"/>
    <lineage>
        <taxon>Bacteria</taxon>
        <taxon>Candidatus Gottesmaniibacteriota</taxon>
    </lineage>
</organism>
<dbReference type="GO" id="GO:0030649">
    <property type="term" value="P:aminoglycoside antibiotic catabolic process"/>
    <property type="evidence" value="ECO:0007669"/>
    <property type="project" value="TreeGrafter"/>
</dbReference>
<gene>
    <name evidence="2" type="ORF">UV61_C0004G0007</name>
</gene>
<protein>
    <submittedName>
        <fullName evidence="2">GCN5-related N-acetyltransferase</fullName>
    </submittedName>
</protein>
<comment type="caution">
    <text evidence="2">The sequence shown here is derived from an EMBL/GenBank/DDBJ whole genome shotgun (WGS) entry which is preliminary data.</text>
</comment>
<sequence>MRFVETPGIGTTLIQLVDDQRKLLSRLEVLELTIWFSGVKIPVAGIAGVYTPPGLRKKGYATNCLKHAIRKQQRKDKCLLMLFGERDFYARFGLTPIGPWYGIYVSQKLAALPPEPLMRDCQALDQAQILNLYTQNVKPRIGAVVRDPKSLKPFFPTVWRNGGVCRVLIGSKKQFAGYVWHSAPGTSEFEVVEVGALHPAGYDGILAYLLHETKRRAKDHFLAALPPDDPFTKYLMQFEVKQVVEFKPNSRSLARILDLKKLLKLLTPVFKERVRLIKSELVPRTLMIKTGKSQAKLDLAGTYPGVELKIEQTRLTQLLFGTVNFDLQTSGRDGLNAEIGALLFPKFSAFTYLKDRF</sequence>
<dbReference type="InterPro" id="IPR000182">
    <property type="entry name" value="GNAT_dom"/>
</dbReference>